<organism evidence="1 2">
    <name type="scientific">Canna indica</name>
    <name type="common">Indian-shot</name>
    <dbReference type="NCBI Taxonomy" id="4628"/>
    <lineage>
        <taxon>Eukaryota</taxon>
        <taxon>Viridiplantae</taxon>
        <taxon>Streptophyta</taxon>
        <taxon>Embryophyta</taxon>
        <taxon>Tracheophyta</taxon>
        <taxon>Spermatophyta</taxon>
        <taxon>Magnoliopsida</taxon>
        <taxon>Liliopsida</taxon>
        <taxon>Zingiberales</taxon>
        <taxon>Cannaceae</taxon>
        <taxon>Canna</taxon>
    </lineage>
</organism>
<dbReference type="Proteomes" id="UP001327560">
    <property type="component" value="Chromosome 3"/>
</dbReference>
<dbReference type="AlphaFoldDB" id="A0AAQ3QAS0"/>
<evidence type="ECO:0000313" key="1">
    <source>
        <dbReference type="EMBL" id="WOL02626.1"/>
    </source>
</evidence>
<keyword evidence="2" id="KW-1185">Reference proteome</keyword>
<proteinExistence type="predicted"/>
<accession>A0AAQ3QAS0</accession>
<name>A0AAQ3QAS0_9LILI</name>
<dbReference type="EMBL" id="CP136892">
    <property type="protein sequence ID" value="WOL02626.1"/>
    <property type="molecule type" value="Genomic_DNA"/>
</dbReference>
<sequence>MGAVTTVVGVKRVDERMPPEEWDDSMPLPGDIVKGVALVEDEDSLTYCSAKNRSELSGILSRLSRPSGAVWVKVQRGNAMLELRARVTAYRGGNLYFRFTLMAARDDRHVAVLGDLSLERCTELQEMSRTMVSMGGGVLGRKRSISYDWKKKVGIYLPDRRSTLISSILFKPFRSEQNIEATTGRSMAWFSAAVSSGVPLVFINIQTEQISSWREMSRTKYHSSKPTMTPAEQVLGIRLWFLPGITELPVVLTPEEGDTRFGLDMKRTEEGFIYINSVSGGSAADRAGLGELFDKASKNQHLVVISRLEGREITPSEVSSEGLIRCCDQASIKERLAAAIEDLEEVHLHIMCWPNHEPSSADSKLDGPPVLLPPADIDGTFSHMFDAK</sequence>
<gene>
    <name evidence="1" type="ORF">Cni_G11345</name>
</gene>
<evidence type="ECO:0000313" key="2">
    <source>
        <dbReference type="Proteomes" id="UP001327560"/>
    </source>
</evidence>
<reference evidence="1 2" key="1">
    <citation type="submission" date="2023-10" db="EMBL/GenBank/DDBJ databases">
        <title>Chromosome-scale genome assembly provides insights into flower coloration mechanisms of Canna indica.</title>
        <authorList>
            <person name="Li C."/>
        </authorList>
    </citation>
    <scope>NUCLEOTIDE SEQUENCE [LARGE SCALE GENOMIC DNA]</scope>
    <source>
        <tissue evidence="1">Flower</tissue>
    </source>
</reference>
<dbReference type="PANTHER" id="PTHR33984">
    <property type="entry name" value="OS02G0717600 PROTEIN"/>
    <property type="match status" value="1"/>
</dbReference>
<dbReference type="PANTHER" id="PTHR33984:SF10">
    <property type="entry name" value="S1 MOTIF DOMAIN-CONTAINING PROTEIN"/>
    <property type="match status" value="1"/>
</dbReference>
<protein>
    <submittedName>
        <fullName evidence="1">Uncharacterized protein</fullName>
    </submittedName>
</protein>